<organism evidence="4">
    <name type="scientific">Fagus sylvatica</name>
    <name type="common">Beechnut</name>
    <dbReference type="NCBI Taxonomy" id="28930"/>
    <lineage>
        <taxon>Eukaryota</taxon>
        <taxon>Viridiplantae</taxon>
        <taxon>Streptophyta</taxon>
        <taxon>Embryophyta</taxon>
        <taxon>Tracheophyta</taxon>
        <taxon>Spermatophyta</taxon>
        <taxon>Magnoliopsida</taxon>
        <taxon>eudicotyledons</taxon>
        <taxon>Gunneridae</taxon>
        <taxon>Pentapetalae</taxon>
        <taxon>rosids</taxon>
        <taxon>fabids</taxon>
        <taxon>Fagales</taxon>
        <taxon>Fagaceae</taxon>
        <taxon>Fagus</taxon>
    </lineage>
</organism>
<evidence type="ECO:0008006" key="5">
    <source>
        <dbReference type="Google" id="ProtNLM"/>
    </source>
</evidence>
<feature type="compositionally biased region" description="Polar residues" evidence="1">
    <location>
        <begin position="138"/>
        <end position="148"/>
    </location>
</feature>
<dbReference type="SUPFAM" id="SSF56219">
    <property type="entry name" value="DNase I-like"/>
    <property type="match status" value="1"/>
</dbReference>
<dbReference type="GO" id="GO:0003824">
    <property type="term" value="F:catalytic activity"/>
    <property type="evidence" value="ECO:0007669"/>
    <property type="project" value="InterPro"/>
</dbReference>
<dbReference type="Gene3D" id="3.60.10.10">
    <property type="entry name" value="Endonuclease/exonuclease/phosphatase"/>
    <property type="match status" value="1"/>
</dbReference>
<dbReference type="EMBL" id="OIVN01001487">
    <property type="protein sequence ID" value="SPC94541.1"/>
    <property type="molecule type" value="Genomic_DNA"/>
</dbReference>
<feature type="region of interest" description="Disordered" evidence="1">
    <location>
        <begin position="1"/>
        <end position="65"/>
    </location>
</feature>
<dbReference type="InterPro" id="IPR005135">
    <property type="entry name" value="Endo/exonuclease/phosphatase"/>
</dbReference>
<dbReference type="Pfam" id="PF03372">
    <property type="entry name" value="Exo_endo_phos"/>
    <property type="match status" value="1"/>
</dbReference>
<protein>
    <recommendedName>
        <fullName evidence="5">Reverse transcriptase domain-containing protein</fullName>
    </recommendedName>
</protein>
<dbReference type="Pfam" id="PF13966">
    <property type="entry name" value="zf-RVT"/>
    <property type="match status" value="1"/>
</dbReference>
<evidence type="ECO:0000256" key="1">
    <source>
        <dbReference type="SAM" id="MobiDB-lite"/>
    </source>
</evidence>
<name>A0A2N9G5S6_FAGSY</name>
<feature type="compositionally biased region" description="Pro residues" evidence="1">
    <location>
        <begin position="14"/>
        <end position="26"/>
    </location>
</feature>
<feature type="domain" description="Reverse transcriptase zinc-binding" evidence="3">
    <location>
        <begin position="1317"/>
        <end position="1401"/>
    </location>
</feature>
<evidence type="ECO:0000259" key="2">
    <source>
        <dbReference type="Pfam" id="PF03372"/>
    </source>
</evidence>
<accession>A0A2N9G5S6</accession>
<feature type="compositionally biased region" description="Low complexity" evidence="1">
    <location>
        <begin position="1"/>
        <end position="13"/>
    </location>
</feature>
<gene>
    <name evidence="4" type="ORF">FSB_LOCUS22423</name>
</gene>
<dbReference type="InterPro" id="IPR026960">
    <property type="entry name" value="RVT-Znf"/>
</dbReference>
<evidence type="ECO:0000313" key="4">
    <source>
        <dbReference type="EMBL" id="SPC94541.1"/>
    </source>
</evidence>
<feature type="compositionally biased region" description="Basic and acidic residues" evidence="1">
    <location>
        <begin position="149"/>
        <end position="163"/>
    </location>
</feature>
<feature type="region of interest" description="Disordered" evidence="1">
    <location>
        <begin position="136"/>
        <end position="172"/>
    </location>
</feature>
<dbReference type="PANTHER" id="PTHR33116">
    <property type="entry name" value="REVERSE TRANSCRIPTASE ZINC-BINDING DOMAIN-CONTAINING PROTEIN-RELATED-RELATED"/>
    <property type="match status" value="1"/>
</dbReference>
<feature type="domain" description="Endonuclease/exonuclease/phosphatase" evidence="2">
    <location>
        <begin position="456"/>
        <end position="677"/>
    </location>
</feature>
<proteinExistence type="predicted"/>
<dbReference type="InterPro" id="IPR036691">
    <property type="entry name" value="Endo/exonu/phosph_ase_sf"/>
</dbReference>
<evidence type="ECO:0000259" key="3">
    <source>
        <dbReference type="Pfam" id="PF13966"/>
    </source>
</evidence>
<feature type="compositionally biased region" description="Basic and acidic residues" evidence="1">
    <location>
        <begin position="52"/>
        <end position="62"/>
    </location>
</feature>
<sequence>MPSYTQQPAFQPQPQQPPPQQPPPTQNPTLTHTLPLPPPHNPKTHHRQPQQKRSEHIVETKGKVKGSLSLGWKGLRWALGESGKLKHSSATETGIFKFMRDGYRTLELSCLSNRGESGQVGTGSARHVAAAPVVEPQKGNNSTNSNPKTVKEIRKSWGREDNSAKIARSKYQRGSRKGYKGLEVNGRVTMSESEPRPTLGVYEIAGPSELENGPHEPISSPTRAIGSDVDSVRAETILSEAFGDEANTETGGYHRKELEVRLVLESDMGPSPAMDSMAAAACGELWCDPVLESEPEKCENAPLSMVRVDLASEDTGMESGDDTMPWRAQEPRQELIVCNTVSGMEMVLRSEENQVQLVDNPKYDEVSPLLCVPLATIDPLDQEMGAPDITPMKGNAHSKRVNRHYRGMCKLVGFPIDTHEQECLELLRRIEETRVQMKGTQSDCWVEWFFMKLKLVSWNVRGLNDPKKREVLKNWLRKWKVDVVCLQETKLDKVDWQVMQSIWGNRFAGWEALNAEHTAGGVLLLWDKRVLKLTASKVGTFSVSCCWKGIIDGFEWIGTGVYGPTWDDIRTGLWDELRDVRLQWPISLCVFGDFNVVRYPSEQRGCSRISSSMVEFSDFIESQYLVDLPLMGGSYTWCNGAATPSMSRIDRILVSTEWEEQYPDVVQKLLPKPISDHNPILLEAGGMARGKSSFKFENMWLKAPGFTDKVFGDVGVKRQQLECELQLLEEKESESSLSDDDRCRQEECKIELEKVAHMEEASWRQKSRVLWLKEGDNNTKFFHKMANSHRRYNYMEWVEVDGIVYEEAPVIREKVVQFYESLYQEHEPWRPTVNGLNFDVISLEERDMLEKKFETEEVLQIMKDLQGDKAPGLDGLTMAFFQQCWSIMGGDVMNFFAEVHTHCKFEKSLNASFIALIPKKQNASNIRDFRPISLIGSVYKLLAKVLANRLRMVLDGLISESQNAFVGVRKILDSVLIANECPDSRLKSHVPGFERFATMRPPLSFVIPLDDTILFCDADMSQLLYVRMVLNCFEAATGLRVNMSKSEMVPVGEVQNLSDLAESFCCHTGELPLSYLGMPLGASYKTTAMWNPILEKMERRLSGWQKLYLSKGSRLTLLRSTLSSLPTYFLSLFTIPISVAHRIEKLQRDFLWGCMGNESTHHLVGWDKVCTPKAKGGLGIGSLVILNKALLGKWLWRFGLEENSLWRRVVVEKFGVVIGGWRTNPIRGAHGCGLWKGILSGWDDYFQHVHSRGATLDTVLCRSAPRGAGEWNVTFIRSFNDWEVEMVAEFFQVLSSVAVPNLVPDELKWKCNKAGVFDSKSFYAALSNRPGVLFPWKSVWKVKAPPRVAFFIWSAAWGRILTCDNLMRRGYTMVGWCCMCQCAEETVDHLLIHCSAIQPLWSFVFRAFHIHWSLPSRVLELLGGWRNWFGRHQSNIWNLIPHYFMWTVWRERNSRTFDDKRKSADQLLGSFAETLFEWSRAWGFTTTITVHDFVAGLHADLSYVSAL</sequence>
<reference evidence="4" key="1">
    <citation type="submission" date="2018-02" db="EMBL/GenBank/DDBJ databases">
        <authorList>
            <person name="Cohen D.B."/>
            <person name="Kent A.D."/>
        </authorList>
    </citation>
    <scope>NUCLEOTIDE SEQUENCE</scope>
</reference>
<dbReference type="PANTHER" id="PTHR33116:SF78">
    <property type="entry name" value="OS12G0587133 PROTEIN"/>
    <property type="match status" value="1"/>
</dbReference>